<evidence type="ECO:0000313" key="11">
    <source>
        <dbReference type="EMBL" id="KNC32969.1"/>
    </source>
</evidence>
<dbReference type="Pfam" id="PF08016">
    <property type="entry name" value="PKD_channel"/>
    <property type="match status" value="1"/>
</dbReference>
<evidence type="ECO:0000256" key="2">
    <source>
        <dbReference type="ARBA" id="ARBA00007200"/>
    </source>
</evidence>
<dbReference type="Proteomes" id="UP000037069">
    <property type="component" value="Unassembled WGS sequence"/>
</dbReference>
<protein>
    <submittedName>
        <fullName evidence="11">Uncharacterized protein</fullName>
    </submittedName>
</protein>
<feature type="chain" id="PRO_5005536678" evidence="8">
    <location>
        <begin position="18"/>
        <end position="672"/>
    </location>
</feature>
<feature type="transmembrane region" description="Helical" evidence="7">
    <location>
        <begin position="415"/>
        <end position="436"/>
    </location>
</feature>
<dbReference type="GO" id="GO:0050982">
    <property type="term" value="P:detection of mechanical stimulus"/>
    <property type="evidence" value="ECO:0007669"/>
    <property type="project" value="TreeGrafter"/>
</dbReference>
<dbReference type="GO" id="GO:0005262">
    <property type="term" value="F:calcium channel activity"/>
    <property type="evidence" value="ECO:0007669"/>
    <property type="project" value="TreeGrafter"/>
</dbReference>
<evidence type="ECO:0000256" key="1">
    <source>
        <dbReference type="ARBA" id="ARBA00004141"/>
    </source>
</evidence>
<evidence type="ECO:0000259" key="9">
    <source>
        <dbReference type="Pfam" id="PF08016"/>
    </source>
</evidence>
<evidence type="ECO:0000256" key="4">
    <source>
        <dbReference type="ARBA" id="ARBA00022989"/>
    </source>
</evidence>
<dbReference type="InterPro" id="IPR003915">
    <property type="entry name" value="PKD_2"/>
</dbReference>
<comment type="subcellular location">
    <subcellularLocation>
        <location evidence="1">Membrane</location>
        <topology evidence="1">Multi-pass membrane protein</topology>
    </subcellularLocation>
</comment>
<comment type="similarity">
    <text evidence="2">Belongs to the polycystin family.</text>
</comment>
<dbReference type="PANTHER" id="PTHR10877:SF183">
    <property type="entry name" value="AT14535P-RELATED"/>
    <property type="match status" value="1"/>
</dbReference>
<reference evidence="11 12" key="1">
    <citation type="journal article" date="2015" name="Nat. Commun.">
        <title>Lucilia cuprina genome unlocks parasitic fly biology to underpin future interventions.</title>
        <authorList>
            <person name="Anstead C.A."/>
            <person name="Korhonen P.K."/>
            <person name="Young N.D."/>
            <person name="Hall R.S."/>
            <person name="Jex A.R."/>
            <person name="Murali S.C."/>
            <person name="Hughes D.S."/>
            <person name="Lee S.F."/>
            <person name="Perry T."/>
            <person name="Stroehlein A.J."/>
            <person name="Ansell B.R."/>
            <person name="Breugelmans B."/>
            <person name="Hofmann A."/>
            <person name="Qu J."/>
            <person name="Dugan S."/>
            <person name="Lee S.L."/>
            <person name="Chao H."/>
            <person name="Dinh H."/>
            <person name="Han Y."/>
            <person name="Doddapaneni H.V."/>
            <person name="Worley K.C."/>
            <person name="Muzny D.M."/>
            <person name="Ioannidis P."/>
            <person name="Waterhouse R.M."/>
            <person name="Zdobnov E.M."/>
            <person name="James P.J."/>
            <person name="Bagnall N.H."/>
            <person name="Kotze A.C."/>
            <person name="Gibbs R.A."/>
            <person name="Richards S."/>
            <person name="Batterham P."/>
            <person name="Gasser R.B."/>
        </authorList>
    </citation>
    <scope>NUCLEOTIDE SEQUENCE [LARGE SCALE GENOMIC DNA]</scope>
    <source>
        <strain evidence="11 12">LS</strain>
        <tissue evidence="11">Full body</tissue>
    </source>
</reference>
<feature type="transmembrane region" description="Helical" evidence="7">
    <location>
        <begin position="366"/>
        <end position="387"/>
    </location>
</feature>
<dbReference type="PRINTS" id="PR01433">
    <property type="entry name" value="POLYCYSTIN2"/>
</dbReference>
<dbReference type="InterPro" id="IPR046791">
    <property type="entry name" value="Polycystin_dom"/>
</dbReference>
<evidence type="ECO:0000256" key="7">
    <source>
        <dbReference type="SAM" id="Phobius"/>
    </source>
</evidence>
<evidence type="ECO:0000256" key="5">
    <source>
        <dbReference type="ARBA" id="ARBA00023136"/>
    </source>
</evidence>
<comment type="caution">
    <text evidence="11">The sequence shown here is derived from an EMBL/GenBank/DDBJ whole genome shotgun (WGS) entry which is preliminary data.</text>
</comment>
<dbReference type="PANTHER" id="PTHR10877">
    <property type="entry name" value="POLYCYSTIN FAMILY MEMBER"/>
    <property type="match status" value="1"/>
</dbReference>
<dbReference type="Gene3D" id="1.10.287.70">
    <property type="match status" value="1"/>
</dbReference>
<feature type="transmembrane region" description="Helical" evidence="7">
    <location>
        <begin position="332"/>
        <end position="354"/>
    </location>
</feature>
<dbReference type="OrthoDB" id="5322100at2759"/>
<evidence type="ECO:0000313" key="12">
    <source>
        <dbReference type="Proteomes" id="UP000037069"/>
    </source>
</evidence>
<proteinExistence type="inferred from homology"/>
<dbReference type="OMA" id="MVMCMCF"/>
<evidence type="ECO:0000256" key="8">
    <source>
        <dbReference type="SAM" id="SignalP"/>
    </source>
</evidence>
<feature type="transmembrane region" description="Helical" evidence="7">
    <location>
        <begin position="457"/>
        <end position="480"/>
    </location>
</feature>
<feature type="domain" description="Polycystin" evidence="10">
    <location>
        <begin position="131"/>
        <end position="324"/>
    </location>
</feature>
<gene>
    <name evidence="11" type="ORF">FF38_07201</name>
</gene>
<evidence type="ECO:0000259" key="10">
    <source>
        <dbReference type="Pfam" id="PF20519"/>
    </source>
</evidence>
<dbReference type="GO" id="GO:0005509">
    <property type="term" value="F:calcium ion binding"/>
    <property type="evidence" value="ECO:0007669"/>
    <property type="project" value="InterPro"/>
</dbReference>
<accession>A0A0L0CNG3</accession>
<dbReference type="AlphaFoldDB" id="A0A0L0CNG3"/>
<keyword evidence="4 7" id="KW-1133">Transmembrane helix</keyword>
<keyword evidence="3 7" id="KW-0812">Transmembrane</keyword>
<feature type="signal peptide" evidence="8">
    <location>
        <begin position="1"/>
        <end position="17"/>
    </location>
</feature>
<evidence type="ECO:0000256" key="6">
    <source>
        <dbReference type="ARBA" id="ARBA00023180"/>
    </source>
</evidence>
<organism evidence="11 12">
    <name type="scientific">Lucilia cuprina</name>
    <name type="common">Green bottle fly</name>
    <name type="synonym">Australian sheep blowfly</name>
    <dbReference type="NCBI Taxonomy" id="7375"/>
    <lineage>
        <taxon>Eukaryota</taxon>
        <taxon>Metazoa</taxon>
        <taxon>Ecdysozoa</taxon>
        <taxon>Arthropoda</taxon>
        <taxon>Hexapoda</taxon>
        <taxon>Insecta</taxon>
        <taxon>Pterygota</taxon>
        <taxon>Neoptera</taxon>
        <taxon>Endopterygota</taxon>
        <taxon>Diptera</taxon>
        <taxon>Brachycera</taxon>
        <taxon>Muscomorpha</taxon>
        <taxon>Oestroidea</taxon>
        <taxon>Calliphoridae</taxon>
        <taxon>Luciliinae</taxon>
        <taxon>Lucilia</taxon>
    </lineage>
</organism>
<feature type="domain" description="Polycystin cation channel PKD1/PKD2" evidence="9">
    <location>
        <begin position="335"/>
        <end position="550"/>
    </location>
</feature>
<dbReference type="InterPro" id="IPR051223">
    <property type="entry name" value="Polycystin"/>
</dbReference>
<dbReference type="STRING" id="7375.A0A0L0CNG3"/>
<sequence>MLIRYIFLEHIVFVIQALILTFKGQSDDIASRNGEEEVIDAEKLKNIFNPLLTLKLRLKSLQYQLKLNARHRDENLNLEYKQLTEDFWLFGKYFLLLLLVVVYSQNSYTYYNTSTMRSLLNQSYSSNYKMKRLMTINDLYFWINDTLRSAIHEGYDYDEPGRIYFPVGNLLGVMRLQQVRHANKKKSMSNMLFDEQDYLPGWKKLKRSLPYIDKYWRIYYPWLSKHYEGVSNWLMVFRNMASMYTYIENKGYVALLARDHKNNDKILNYLKDHNWLDASTAAVFIDFTLYNADSNMFTICSILVEQTPFGDLVWQIRVDSAELLWNMNEITWWWWLLIIMYTFQLLQFCQVMVIRSWFMPGFFKSAWNWVDLVIVILNVILLIFVIIREYYVLYVMKTFVLANKLEYVDFRVACVFDYTATVTLGLLICLASIRIWKILQFSSIFRIFNRTLYTSTVPLISTVLVIHIFISAVGLAAQILNGSYTENFSRYLKSVTSIMSFSFGFNSRSSPNDLSHGGGVLGFILYLILMFVVAIFLINMFITLICDHFSNAREERDQESPDKLTYWQFLLMEYSGIKEFFIENLPSLYRGQNKTVKADINDHIDELEKKYQDQNLTEYVKLQEYSADQLYDNVIQRADRLQNIANVLNLQIDILHRSIMIQSLEWDSDSDS</sequence>
<name>A0A0L0CNG3_LUCCU</name>
<feature type="transmembrane region" description="Helical" evidence="7">
    <location>
        <begin position="523"/>
        <end position="546"/>
    </location>
</feature>
<dbReference type="GO" id="GO:0016020">
    <property type="term" value="C:membrane"/>
    <property type="evidence" value="ECO:0007669"/>
    <property type="project" value="UniProtKB-SubCell"/>
</dbReference>
<dbReference type="Pfam" id="PF20519">
    <property type="entry name" value="Polycystin_dom"/>
    <property type="match status" value="1"/>
</dbReference>
<evidence type="ECO:0000256" key="3">
    <source>
        <dbReference type="ARBA" id="ARBA00022692"/>
    </source>
</evidence>
<keyword evidence="12" id="KW-1185">Reference proteome</keyword>
<keyword evidence="6" id="KW-0325">Glycoprotein</keyword>
<keyword evidence="5 7" id="KW-0472">Membrane</keyword>
<dbReference type="EMBL" id="JRES01000250">
    <property type="protein sequence ID" value="KNC32969.1"/>
    <property type="molecule type" value="Genomic_DNA"/>
</dbReference>
<dbReference type="InterPro" id="IPR013122">
    <property type="entry name" value="PKD1_2_channel"/>
</dbReference>
<keyword evidence="8" id="KW-0732">Signal</keyword>